<dbReference type="EMBL" id="JASMQC010000007">
    <property type="protein sequence ID" value="KAK1943661.1"/>
    <property type="molecule type" value="Genomic_DNA"/>
</dbReference>
<name>A0AAD9GSF4_9STRA</name>
<dbReference type="Proteomes" id="UP001259832">
    <property type="component" value="Unassembled WGS sequence"/>
</dbReference>
<protein>
    <submittedName>
        <fullName evidence="1">Uncharacterized protein</fullName>
    </submittedName>
</protein>
<accession>A0AAD9GSF4</accession>
<evidence type="ECO:0000313" key="2">
    <source>
        <dbReference type="EMBL" id="KAK1943666.1"/>
    </source>
</evidence>
<comment type="caution">
    <text evidence="1">The sequence shown here is derived from an EMBL/GenBank/DDBJ whole genome shotgun (WGS) entry which is preliminary data.</text>
</comment>
<organism evidence="1 4">
    <name type="scientific">Phytophthora citrophthora</name>
    <dbReference type="NCBI Taxonomy" id="4793"/>
    <lineage>
        <taxon>Eukaryota</taxon>
        <taxon>Sar</taxon>
        <taxon>Stramenopiles</taxon>
        <taxon>Oomycota</taxon>
        <taxon>Peronosporomycetes</taxon>
        <taxon>Peronosporales</taxon>
        <taxon>Peronosporaceae</taxon>
        <taxon>Phytophthora</taxon>
    </lineage>
</organism>
<sequence length="77" mass="8994">MAAKQQHQSVGKTRLEARTEVTTEGLYSLKRTRRAQTLRSTDKKRFDKYRNYLKNCQISLAVRINSNHTKTKPELLS</sequence>
<dbReference type="AlphaFoldDB" id="A0AAD9GSF4"/>
<evidence type="ECO:0000313" key="4">
    <source>
        <dbReference type="Proteomes" id="UP001259832"/>
    </source>
</evidence>
<evidence type="ECO:0000313" key="1">
    <source>
        <dbReference type="EMBL" id="KAK1943661.1"/>
    </source>
</evidence>
<dbReference type="EMBL" id="JASMQC010000007">
    <property type="protein sequence ID" value="KAK1943668.1"/>
    <property type="molecule type" value="Genomic_DNA"/>
</dbReference>
<keyword evidence="4" id="KW-1185">Reference proteome</keyword>
<dbReference type="EMBL" id="JASMQC010000007">
    <property type="protein sequence ID" value="KAK1943666.1"/>
    <property type="molecule type" value="Genomic_DNA"/>
</dbReference>
<reference evidence="1" key="1">
    <citation type="submission" date="2023-08" db="EMBL/GenBank/DDBJ databases">
        <title>Reference Genome Resource for the Citrus Pathogen Phytophthora citrophthora.</title>
        <authorList>
            <person name="Moller H."/>
            <person name="Coetzee B."/>
            <person name="Rose L.J."/>
            <person name="Van Niekerk J.M."/>
        </authorList>
    </citation>
    <scope>NUCLEOTIDE SEQUENCE</scope>
    <source>
        <strain evidence="1">STE-U-9442</strain>
    </source>
</reference>
<proteinExistence type="predicted"/>
<gene>
    <name evidence="1" type="ORF">P3T76_005057</name>
    <name evidence="2" type="ORF">P3T76_005062</name>
    <name evidence="3" type="ORF">P3T76_005064</name>
</gene>
<evidence type="ECO:0000313" key="3">
    <source>
        <dbReference type="EMBL" id="KAK1943668.1"/>
    </source>
</evidence>